<dbReference type="GO" id="GO:0003824">
    <property type="term" value="F:catalytic activity"/>
    <property type="evidence" value="ECO:0007669"/>
    <property type="project" value="UniProtKB-KW"/>
</dbReference>
<keyword evidence="1" id="KW-0511">Multifunctional enzyme</keyword>
<evidence type="ECO:0000259" key="2">
    <source>
        <dbReference type="Pfam" id="PF17919"/>
    </source>
</evidence>
<sequence length="117" mass="12915">YVSIFSTIASPLNDLTKKDVKFTWSDSCEDAFNSLKSSLVKTPVLAHYDPELPVKLATDASQVGLGATLSHIIDGEEHPIAYFSRSTSKSQKNYSPTDFEGLAIVEAVKHFRPYLYG</sequence>
<feature type="domain" description="Reverse transcriptase/retrotransposon-derived protein RNase H-like" evidence="2">
    <location>
        <begin position="24"/>
        <end position="117"/>
    </location>
</feature>
<dbReference type="Pfam" id="PF17919">
    <property type="entry name" value="RT_RNaseH_2"/>
    <property type="match status" value="1"/>
</dbReference>
<organism evidence="3 4">
    <name type="scientific">Allacma fusca</name>
    <dbReference type="NCBI Taxonomy" id="39272"/>
    <lineage>
        <taxon>Eukaryota</taxon>
        <taxon>Metazoa</taxon>
        <taxon>Ecdysozoa</taxon>
        <taxon>Arthropoda</taxon>
        <taxon>Hexapoda</taxon>
        <taxon>Collembola</taxon>
        <taxon>Symphypleona</taxon>
        <taxon>Sminthuridae</taxon>
        <taxon>Allacma</taxon>
    </lineage>
</organism>
<name>A0A8J2KUT1_9HEXA</name>
<gene>
    <name evidence="3" type="ORF">AFUS01_LOCUS33988</name>
</gene>
<protein>
    <recommendedName>
        <fullName evidence="2">Reverse transcriptase/retrotransposon-derived protein RNase H-like domain-containing protein</fullName>
    </recommendedName>
</protein>
<dbReference type="InterPro" id="IPR050951">
    <property type="entry name" value="Retrovirus_Pol_polyprotein"/>
</dbReference>
<dbReference type="InterPro" id="IPR041577">
    <property type="entry name" value="RT_RNaseH_2"/>
</dbReference>
<dbReference type="AlphaFoldDB" id="A0A8J2KUT1"/>
<accession>A0A8J2KUT1</accession>
<reference evidence="3" key="1">
    <citation type="submission" date="2021-06" db="EMBL/GenBank/DDBJ databases">
        <authorList>
            <person name="Hodson N. C."/>
            <person name="Mongue J. A."/>
            <person name="Jaron S. K."/>
        </authorList>
    </citation>
    <scope>NUCLEOTIDE SEQUENCE</scope>
</reference>
<evidence type="ECO:0000256" key="1">
    <source>
        <dbReference type="ARBA" id="ARBA00023268"/>
    </source>
</evidence>
<dbReference type="PANTHER" id="PTHR37984">
    <property type="entry name" value="PROTEIN CBG26694"/>
    <property type="match status" value="1"/>
</dbReference>
<dbReference type="EMBL" id="CAJVCH010530605">
    <property type="protein sequence ID" value="CAG7823794.1"/>
    <property type="molecule type" value="Genomic_DNA"/>
</dbReference>
<comment type="caution">
    <text evidence="3">The sequence shown here is derived from an EMBL/GenBank/DDBJ whole genome shotgun (WGS) entry which is preliminary data.</text>
</comment>
<feature type="non-terminal residue" evidence="3">
    <location>
        <position position="1"/>
    </location>
</feature>
<dbReference type="Proteomes" id="UP000708208">
    <property type="component" value="Unassembled WGS sequence"/>
</dbReference>
<proteinExistence type="predicted"/>
<dbReference type="PANTHER" id="PTHR37984:SF5">
    <property type="entry name" value="PROTEIN NYNRIN-LIKE"/>
    <property type="match status" value="1"/>
</dbReference>
<keyword evidence="4" id="KW-1185">Reference proteome</keyword>
<dbReference type="OrthoDB" id="5985335at2759"/>
<evidence type="ECO:0000313" key="4">
    <source>
        <dbReference type="Proteomes" id="UP000708208"/>
    </source>
</evidence>
<evidence type="ECO:0000313" key="3">
    <source>
        <dbReference type="EMBL" id="CAG7823794.1"/>
    </source>
</evidence>